<dbReference type="NCBIfam" id="TIGR01589">
    <property type="entry name" value="A_thal_3526"/>
    <property type="match status" value="1"/>
</dbReference>
<sequence>MSSEDGRKILTLVQNRIESCLRMYMNQKEVVNTLYIQDNIEPHVTELVWQKLEEENPDFFRAYYLRLTVKEQIMEFNKLLSEQVQLMRQLGPAGISSISMSNGAPVPLMHQNMAACQAEERPGGSTLKAEIMQQQHSMSANLHNVFSNNRGSASMMQSCVQVQPPAPDMSSSLGRRMDISANNMLLAHQSSNRGVLSSPLIDGAGMIKSEPGYAAGSSSPFEFGAAHNNHHLVESRSALCDASVSSYSSGAESNSQPFNEASALLDADNPSFGLLEQISPHFNFTLSDFPTGILDDFSRPLLMPTDSDNFVEHHGDIGKFNAAPEGFRYEDLGRD</sequence>
<evidence type="ECO:0000313" key="2">
    <source>
        <dbReference type="Proteomes" id="UP001161247"/>
    </source>
</evidence>
<dbReference type="EMBL" id="OX459122">
    <property type="protein sequence ID" value="CAI9108166.1"/>
    <property type="molecule type" value="Genomic_DNA"/>
</dbReference>
<dbReference type="PANTHER" id="PTHR31871:SF1">
    <property type="entry name" value="HISTIDINE-TRNA LIGASE"/>
    <property type="match status" value="1"/>
</dbReference>
<reference evidence="1" key="1">
    <citation type="submission" date="2023-03" db="EMBL/GenBank/DDBJ databases">
        <authorList>
            <person name="Julca I."/>
        </authorList>
    </citation>
    <scope>NUCLEOTIDE SEQUENCE</scope>
</reference>
<protein>
    <submittedName>
        <fullName evidence="1">OLC1v1007713C1</fullName>
    </submittedName>
</protein>
<evidence type="ECO:0000313" key="1">
    <source>
        <dbReference type="EMBL" id="CAI9108166.1"/>
    </source>
</evidence>
<proteinExistence type="predicted"/>
<dbReference type="InterPro" id="IPR006476">
    <property type="entry name" value="CHP01589_pln"/>
</dbReference>
<accession>A0AAV1DLC1</accession>
<gene>
    <name evidence="1" type="ORF">OLC1_LOCUS16294</name>
</gene>
<dbReference type="Proteomes" id="UP001161247">
    <property type="component" value="Chromosome 5"/>
</dbReference>
<dbReference type="AlphaFoldDB" id="A0AAV1DLC1"/>
<name>A0AAV1DLC1_OLDCO</name>
<organism evidence="1 2">
    <name type="scientific">Oldenlandia corymbosa var. corymbosa</name>
    <dbReference type="NCBI Taxonomy" id="529605"/>
    <lineage>
        <taxon>Eukaryota</taxon>
        <taxon>Viridiplantae</taxon>
        <taxon>Streptophyta</taxon>
        <taxon>Embryophyta</taxon>
        <taxon>Tracheophyta</taxon>
        <taxon>Spermatophyta</taxon>
        <taxon>Magnoliopsida</taxon>
        <taxon>eudicotyledons</taxon>
        <taxon>Gunneridae</taxon>
        <taxon>Pentapetalae</taxon>
        <taxon>asterids</taxon>
        <taxon>lamiids</taxon>
        <taxon>Gentianales</taxon>
        <taxon>Rubiaceae</taxon>
        <taxon>Rubioideae</taxon>
        <taxon>Spermacoceae</taxon>
        <taxon>Hedyotis-Oldenlandia complex</taxon>
        <taxon>Oldenlandia</taxon>
    </lineage>
</organism>
<dbReference type="Pfam" id="PF09713">
    <property type="entry name" value="A_thal_3526"/>
    <property type="match status" value="1"/>
</dbReference>
<dbReference type="PANTHER" id="PTHR31871">
    <property type="entry name" value="OS02G0137100 PROTEIN"/>
    <property type="match status" value="1"/>
</dbReference>
<keyword evidence="2" id="KW-1185">Reference proteome</keyword>